<evidence type="ECO:0000313" key="10">
    <source>
        <dbReference type="Proteomes" id="UP000001070"/>
    </source>
</evidence>
<keyword evidence="7" id="KW-0325">Glycoprotein</keyword>
<evidence type="ECO:0000256" key="2">
    <source>
        <dbReference type="ARBA" id="ARBA00022475"/>
    </source>
</evidence>
<comment type="subcellular location">
    <subcellularLocation>
        <location evidence="1">Cell membrane</location>
        <topology evidence="1">Multi-pass membrane protein</topology>
    </subcellularLocation>
</comment>
<dbReference type="InterPro" id="IPR052192">
    <property type="entry name" value="Insect_Ionotropic_Sensory_Rcpt"/>
</dbReference>
<dbReference type="KEGG" id="dgr:6571119"/>
<accession>B4K223</accession>
<dbReference type="InParanoid" id="B4K223"/>
<feature type="transmembrane region" description="Helical" evidence="8">
    <location>
        <begin position="361"/>
        <end position="383"/>
    </location>
</feature>
<dbReference type="GO" id="GO:0005886">
    <property type="term" value="C:plasma membrane"/>
    <property type="evidence" value="ECO:0007669"/>
    <property type="project" value="UniProtKB-SubCell"/>
</dbReference>
<evidence type="ECO:0000256" key="5">
    <source>
        <dbReference type="ARBA" id="ARBA00023136"/>
    </source>
</evidence>
<feature type="transmembrane region" description="Helical" evidence="8">
    <location>
        <begin position="164"/>
        <end position="183"/>
    </location>
</feature>
<dbReference type="OrthoDB" id="7851868at2759"/>
<keyword evidence="10" id="KW-1185">Reference proteome</keyword>
<keyword evidence="2" id="KW-1003">Cell membrane</keyword>
<dbReference type="PANTHER" id="PTHR42643:SF41">
    <property type="entry name" value="IONOTROPIC RECEPTOR 20A-RELATED"/>
    <property type="match status" value="1"/>
</dbReference>
<dbReference type="AlphaFoldDB" id="B4K223"/>
<dbReference type="eggNOG" id="ENOG502T9I5">
    <property type="taxonomic scope" value="Eukaryota"/>
</dbReference>
<evidence type="ECO:0000256" key="7">
    <source>
        <dbReference type="ARBA" id="ARBA00023180"/>
    </source>
</evidence>
<keyword evidence="3 8" id="KW-0812">Transmembrane</keyword>
<dbReference type="FunCoup" id="B4K223">
    <property type="interactions" value="20"/>
</dbReference>
<protein>
    <submittedName>
        <fullName evidence="9">GH25277</fullName>
    </submittedName>
</protein>
<name>B4K223_DROGR</name>
<evidence type="ECO:0000313" key="9">
    <source>
        <dbReference type="EMBL" id="EDW04964.1"/>
    </source>
</evidence>
<organism evidence="10">
    <name type="scientific">Drosophila grimshawi</name>
    <name type="common">Hawaiian fruit fly</name>
    <name type="synonym">Idiomyia grimshawi</name>
    <dbReference type="NCBI Taxonomy" id="7222"/>
    <lineage>
        <taxon>Eukaryota</taxon>
        <taxon>Metazoa</taxon>
        <taxon>Ecdysozoa</taxon>
        <taxon>Arthropoda</taxon>
        <taxon>Hexapoda</taxon>
        <taxon>Insecta</taxon>
        <taxon>Pterygota</taxon>
        <taxon>Neoptera</taxon>
        <taxon>Endopterygota</taxon>
        <taxon>Diptera</taxon>
        <taxon>Brachycera</taxon>
        <taxon>Muscomorpha</taxon>
        <taxon>Ephydroidea</taxon>
        <taxon>Drosophilidae</taxon>
        <taxon>Drosophila</taxon>
        <taxon>Hawaiian Drosophila</taxon>
    </lineage>
</organism>
<evidence type="ECO:0000256" key="3">
    <source>
        <dbReference type="ARBA" id="ARBA00022692"/>
    </source>
</evidence>
<dbReference type="HOGENOM" id="CLU_021814_2_2_1"/>
<proteinExistence type="predicted"/>
<evidence type="ECO:0000256" key="8">
    <source>
        <dbReference type="SAM" id="Phobius"/>
    </source>
</evidence>
<gene>
    <name evidence="9" type="primary">Dgri\GH25277</name>
    <name evidence="9" type="ORF">Dgri_GH25277</name>
</gene>
<keyword evidence="6" id="KW-0675">Receptor</keyword>
<dbReference type="EMBL" id="CH918330">
    <property type="protein sequence ID" value="EDW04964.1"/>
    <property type="molecule type" value="Genomic_DNA"/>
</dbReference>
<keyword evidence="5 8" id="KW-0472">Membrane</keyword>
<dbReference type="OMA" id="ICKYEDI"/>
<sequence>MLYHDPVTGNIKMGGYVANLVNTFVERVNATLQLRDDLKFGEICKYEDIWLRTAQSQLDIPATLYSAYDVENLDHLSIPYVSNSYCFMLPVPAKLPYMQIYTIIVDPPVLGIIIILFVIFSLLLIYSQELSWRQLSLANILLNDRSLRGVLGQSFPVPENPSRHFKAICLILYFVSLMIPTMYQAFLQTFYTSPPPEKILRSLEDFQDSHYRIALLRYEVNELERIFKLRLTNARNTDVFDDYGDFLRIRDTFNATYLYAVNELRWRTYAEQQKSFKEQAFYYSEDVCLSRFDMHGFPLRPHLPYRQQFEQHMLYMQAFGLTQFWISRSFYDMVNLNMTELKDYSNPKAYDEPVYVRDLSYIFKFYVAFHLLACLFFAVECYWAQRAT</sequence>
<evidence type="ECO:0000256" key="6">
    <source>
        <dbReference type="ARBA" id="ARBA00023170"/>
    </source>
</evidence>
<keyword evidence="4 8" id="KW-1133">Transmembrane helix</keyword>
<dbReference type="Proteomes" id="UP000001070">
    <property type="component" value="Unassembled WGS sequence"/>
</dbReference>
<evidence type="ECO:0000256" key="1">
    <source>
        <dbReference type="ARBA" id="ARBA00004651"/>
    </source>
</evidence>
<feature type="transmembrane region" description="Helical" evidence="8">
    <location>
        <begin position="103"/>
        <end position="126"/>
    </location>
</feature>
<dbReference type="PANTHER" id="PTHR42643">
    <property type="entry name" value="IONOTROPIC RECEPTOR 20A-RELATED"/>
    <property type="match status" value="1"/>
</dbReference>
<dbReference type="PhylomeDB" id="B4K223"/>
<evidence type="ECO:0000256" key="4">
    <source>
        <dbReference type="ARBA" id="ARBA00022989"/>
    </source>
</evidence>
<reference evidence="9 10" key="1">
    <citation type="journal article" date="2007" name="Nature">
        <title>Evolution of genes and genomes on the Drosophila phylogeny.</title>
        <authorList>
            <consortium name="Drosophila 12 Genomes Consortium"/>
            <person name="Clark A.G."/>
            <person name="Eisen M.B."/>
            <person name="Smith D.R."/>
            <person name="Bergman C.M."/>
            <person name="Oliver B."/>
            <person name="Markow T.A."/>
            <person name="Kaufman T.C."/>
            <person name="Kellis M."/>
            <person name="Gelbart W."/>
            <person name="Iyer V.N."/>
            <person name="Pollard D.A."/>
            <person name="Sackton T.B."/>
            <person name="Larracuente A.M."/>
            <person name="Singh N.D."/>
            <person name="Abad J.P."/>
            <person name="Abt D.N."/>
            <person name="Adryan B."/>
            <person name="Aguade M."/>
            <person name="Akashi H."/>
            <person name="Anderson W.W."/>
            <person name="Aquadro C.F."/>
            <person name="Ardell D.H."/>
            <person name="Arguello R."/>
            <person name="Artieri C.G."/>
            <person name="Barbash D.A."/>
            <person name="Barker D."/>
            <person name="Barsanti P."/>
            <person name="Batterham P."/>
            <person name="Batzoglou S."/>
            <person name="Begun D."/>
            <person name="Bhutkar A."/>
            <person name="Blanco E."/>
            <person name="Bosak S.A."/>
            <person name="Bradley R.K."/>
            <person name="Brand A.D."/>
            <person name="Brent M.R."/>
            <person name="Brooks A.N."/>
            <person name="Brown R.H."/>
            <person name="Butlin R.K."/>
            <person name="Caggese C."/>
            <person name="Calvi B.R."/>
            <person name="Bernardo de Carvalho A."/>
            <person name="Caspi A."/>
            <person name="Castrezana S."/>
            <person name="Celniker S.E."/>
            <person name="Chang J.L."/>
            <person name="Chapple C."/>
            <person name="Chatterji S."/>
            <person name="Chinwalla A."/>
            <person name="Civetta A."/>
            <person name="Clifton S.W."/>
            <person name="Comeron J.M."/>
            <person name="Costello J.C."/>
            <person name="Coyne J.A."/>
            <person name="Daub J."/>
            <person name="David R.G."/>
            <person name="Delcher A.L."/>
            <person name="Delehaunty K."/>
            <person name="Do C.B."/>
            <person name="Ebling H."/>
            <person name="Edwards K."/>
            <person name="Eickbush T."/>
            <person name="Evans J.D."/>
            <person name="Filipski A."/>
            <person name="Findeiss S."/>
            <person name="Freyhult E."/>
            <person name="Fulton L."/>
            <person name="Fulton R."/>
            <person name="Garcia A.C."/>
            <person name="Gardiner A."/>
            <person name="Garfield D.A."/>
            <person name="Garvin B.E."/>
            <person name="Gibson G."/>
            <person name="Gilbert D."/>
            <person name="Gnerre S."/>
            <person name="Godfrey J."/>
            <person name="Good R."/>
            <person name="Gotea V."/>
            <person name="Gravely B."/>
            <person name="Greenberg A.J."/>
            <person name="Griffiths-Jones S."/>
            <person name="Gross S."/>
            <person name="Guigo R."/>
            <person name="Gustafson E.A."/>
            <person name="Haerty W."/>
            <person name="Hahn M.W."/>
            <person name="Halligan D.L."/>
            <person name="Halpern A.L."/>
            <person name="Halter G.M."/>
            <person name="Han M.V."/>
            <person name="Heger A."/>
            <person name="Hillier L."/>
            <person name="Hinrichs A.S."/>
            <person name="Holmes I."/>
            <person name="Hoskins R.A."/>
            <person name="Hubisz M.J."/>
            <person name="Hultmark D."/>
            <person name="Huntley M.A."/>
            <person name="Jaffe D.B."/>
            <person name="Jagadeeshan S."/>
            <person name="Jeck W.R."/>
            <person name="Johnson J."/>
            <person name="Jones C.D."/>
            <person name="Jordan W.C."/>
            <person name="Karpen G.H."/>
            <person name="Kataoka E."/>
            <person name="Keightley P.D."/>
            <person name="Kheradpour P."/>
            <person name="Kirkness E.F."/>
            <person name="Koerich L.B."/>
            <person name="Kristiansen K."/>
            <person name="Kudrna D."/>
            <person name="Kulathinal R.J."/>
            <person name="Kumar S."/>
            <person name="Kwok R."/>
            <person name="Lander E."/>
            <person name="Langley C.H."/>
            <person name="Lapoint R."/>
            <person name="Lazzaro B.P."/>
            <person name="Lee S.J."/>
            <person name="Levesque L."/>
            <person name="Li R."/>
            <person name="Lin C.F."/>
            <person name="Lin M.F."/>
            <person name="Lindblad-Toh K."/>
            <person name="Llopart A."/>
            <person name="Long M."/>
            <person name="Low L."/>
            <person name="Lozovsky E."/>
            <person name="Lu J."/>
            <person name="Luo M."/>
            <person name="Machado C.A."/>
            <person name="Makalowski W."/>
            <person name="Marzo M."/>
            <person name="Matsuda M."/>
            <person name="Matzkin L."/>
            <person name="McAllister B."/>
            <person name="McBride C.S."/>
            <person name="McKernan B."/>
            <person name="McKernan K."/>
            <person name="Mendez-Lago M."/>
            <person name="Minx P."/>
            <person name="Mollenhauer M.U."/>
            <person name="Montooth K."/>
            <person name="Mount S.M."/>
            <person name="Mu X."/>
            <person name="Myers E."/>
            <person name="Negre B."/>
            <person name="Newfeld S."/>
            <person name="Nielsen R."/>
            <person name="Noor M.A."/>
            <person name="O'Grady P."/>
            <person name="Pachter L."/>
            <person name="Papaceit M."/>
            <person name="Parisi M.J."/>
            <person name="Parisi M."/>
            <person name="Parts L."/>
            <person name="Pedersen J.S."/>
            <person name="Pesole G."/>
            <person name="Phillippy A.M."/>
            <person name="Ponting C.P."/>
            <person name="Pop M."/>
            <person name="Porcelli D."/>
            <person name="Powell J.R."/>
            <person name="Prohaska S."/>
            <person name="Pruitt K."/>
            <person name="Puig M."/>
            <person name="Quesneville H."/>
            <person name="Ram K.R."/>
            <person name="Rand D."/>
            <person name="Rasmussen M.D."/>
            <person name="Reed L.K."/>
            <person name="Reenan R."/>
            <person name="Reily A."/>
            <person name="Remington K.A."/>
            <person name="Rieger T.T."/>
            <person name="Ritchie M.G."/>
            <person name="Robin C."/>
            <person name="Rogers Y.H."/>
            <person name="Rohde C."/>
            <person name="Rozas J."/>
            <person name="Rubenfield M.J."/>
            <person name="Ruiz A."/>
            <person name="Russo S."/>
            <person name="Salzberg S.L."/>
            <person name="Sanchez-Gracia A."/>
            <person name="Saranga D.J."/>
            <person name="Sato H."/>
            <person name="Schaeffer S.W."/>
            <person name="Schatz M.C."/>
            <person name="Schlenke T."/>
            <person name="Schwartz R."/>
            <person name="Segarra C."/>
            <person name="Singh R.S."/>
            <person name="Sirot L."/>
            <person name="Sirota M."/>
            <person name="Sisneros N.B."/>
            <person name="Smith C.D."/>
            <person name="Smith T.F."/>
            <person name="Spieth J."/>
            <person name="Stage D.E."/>
            <person name="Stark A."/>
            <person name="Stephan W."/>
            <person name="Strausberg R.L."/>
            <person name="Strempel S."/>
            <person name="Sturgill D."/>
            <person name="Sutton G."/>
            <person name="Sutton G.G."/>
            <person name="Tao W."/>
            <person name="Teichmann S."/>
            <person name="Tobari Y.N."/>
            <person name="Tomimura Y."/>
            <person name="Tsolas J.M."/>
            <person name="Valente V.L."/>
            <person name="Venter E."/>
            <person name="Venter J.C."/>
            <person name="Vicario S."/>
            <person name="Vieira F.G."/>
            <person name="Vilella A.J."/>
            <person name="Villasante A."/>
            <person name="Walenz B."/>
            <person name="Wang J."/>
            <person name="Wasserman M."/>
            <person name="Watts T."/>
            <person name="Wilson D."/>
            <person name="Wilson R.K."/>
            <person name="Wing R.A."/>
            <person name="Wolfner M.F."/>
            <person name="Wong A."/>
            <person name="Wong G.K."/>
            <person name="Wu C.I."/>
            <person name="Wu G."/>
            <person name="Yamamoto D."/>
            <person name="Yang H.P."/>
            <person name="Yang S.P."/>
            <person name="Yorke J.A."/>
            <person name="Yoshida K."/>
            <person name="Zdobnov E."/>
            <person name="Zhang P."/>
            <person name="Zhang Y."/>
            <person name="Zimin A.V."/>
            <person name="Baldwin J."/>
            <person name="Abdouelleil A."/>
            <person name="Abdulkadir J."/>
            <person name="Abebe A."/>
            <person name="Abera B."/>
            <person name="Abreu J."/>
            <person name="Acer S.C."/>
            <person name="Aftuck L."/>
            <person name="Alexander A."/>
            <person name="An P."/>
            <person name="Anderson E."/>
            <person name="Anderson S."/>
            <person name="Arachi H."/>
            <person name="Azer M."/>
            <person name="Bachantsang P."/>
            <person name="Barry A."/>
            <person name="Bayul T."/>
            <person name="Berlin A."/>
            <person name="Bessette D."/>
            <person name="Bloom T."/>
            <person name="Blye J."/>
            <person name="Boguslavskiy L."/>
            <person name="Bonnet C."/>
            <person name="Boukhgalter B."/>
            <person name="Bourzgui I."/>
            <person name="Brown A."/>
            <person name="Cahill P."/>
            <person name="Channer S."/>
            <person name="Cheshatsang Y."/>
            <person name="Chuda L."/>
            <person name="Citroen M."/>
            <person name="Collymore A."/>
            <person name="Cooke P."/>
            <person name="Costello M."/>
            <person name="D'Aco K."/>
            <person name="Daza R."/>
            <person name="De Haan G."/>
            <person name="DeGray S."/>
            <person name="DeMaso C."/>
            <person name="Dhargay N."/>
            <person name="Dooley K."/>
            <person name="Dooley E."/>
            <person name="Doricent M."/>
            <person name="Dorje P."/>
            <person name="Dorjee K."/>
            <person name="Dupes A."/>
            <person name="Elong R."/>
            <person name="Falk J."/>
            <person name="Farina A."/>
            <person name="Faro S."/>
            <person name="Ferguson D."/>
            <person name="Fisher S."/>
            <person name="Foley C.D."/>
            <person name="Franke A."/>
            <person name="Friedrich D."/>
            <person name="Gadbois L."/>
            <person name="Gearin G."/>
            <person name="Gearin C.R."/>
            <person name="Giannoukos G."/>
            <person name="Goode T."/>
            <person name="Graham J."/>
            <person name="Grandbois E."/>
            <person name="Grewal S."/>
            <person name="Gyaltsen K."/>
            <person name="Hafez N."/>
            <person name="Hagos B."/>
            <person name="Hall J."/>
            <person name="Henson C."/>
            <person name="Hollinger A."/>
            <person name="Honan T."/>
            <person name="Huard M.D."/>
            <person name="Hughes L."/>
            <person name="Hurhula B."/>
            <person name="Husby M.E."/>
            <person name="Kamat A."/>
            <person name="Kanga B."/>
            <person name="Kashin S."/>
            <person name="Khazanovich D."/>
            <person name="Kisner P."/>
            <person name="Lance K."/>
            <person name="Lara M."/>
            <person name="Lee W."/>
            <person name="Lennon N."/>
            <person name="Letendre F."/>
            <person name="LeVine R."/>
            <person name="Lipovsky A."/>
            <person name="Liu X."/>
            <person name="Liu J."/>
            <person name="Liu S."/>
            <person name="Lokyitsang T."/>
            <person name="Lokyitsang Y."/>
            <person name="Lubonja R."/>
            <person name="Lui A."/>
            <person name="MacDonald P."/>
            <person name="Magnisalis V."/>
            <person name="Maru K."/>
            <person name="Matthews C."/>
            <person name="McCusker W."/>
            <person name="McDonough S."/>
            <person name="Mehta T."/>
            <person name="Meldrim J."/>
            <person name="Meneus L."/>
            <person name="Mihai O."/>
            <person name="Mihalev A."/>
            <person name="Mihova T."/>
            <person name="Mittelman R."/>
            <person name="Mlenga V."/>
            <person name="Montmayeur A."/>
            <person name="Mulrain L."/>
            <person name="Navidi A."/>
            <person name="Naylor J."/>
            <person name="Negash T."/>
            <person name="Nguyen T."/>
            <person name="Nguyen N."/>
            <person name="Nicol R."/>
            <person name="Norbu C."/>
            <person name="Norbu N."/>
            <person name="Novod N."/>
            <person name="O'Neill B."/>
            <person name="Osman S."/>
            <person name="Markiewicz E."/>
            <person name="Oyono O.L."/>
            <person name="Patti C."/>
            <person name="Phunkhang P."/>
            <person name="Pierre F."/>
            <person name="Priest M."/>
            <person name="Raghuraman S."/>
            <person name="Rege F."/>
            <person name="Reyes R."/>
            <person name="Rise C."/>
            <person name="Rogov P."/>
            <person name="Ross K."/>
            <person name="Ryan E."/>
            <person name="Settipalli S."/>
            <person name="Shea T."/>
            <person name="Sherpa N."/>
            <person name="Shi L."/>
            <person name="Shih D."/>
            <person name="Sparrow T."/>
            <person name="Spaulding J."/>
            <person name="Stalker J."/>
            <person name="Stange-Thomann N."/>
            <person name="Stavropoulos S."/>
            <person name="Stone C."/>
            <person name="Strader C."/>
            <person name="Tesfaye S."/>
            <person name="Thomson T."/>
            <person name="Thoulutsang Y."/>
            <person name="Thoulutsang D."/>
            <person name="Topham K."/>
            <person name="Topping I."/>
            <person name="Tsamla T."/>
            <person name="Vassiliev H."/>
            <person name="Vo A."/>
            <person name="Wangchuk T."/>
            <person name="Wangdi T."/>
            <person name="Weiand M."/>
            <person name="Wilkinson J."/>
            <person name="Wilson A."/>
            <person name="Yadav S."/>
            <person name="Young G."/>
            <person name="Yu Q."/>
            <person name="Zembek L."/>
            <person name="Zhong D."/>
            <person name="Zimmer A."/>
            <person name="Zwirko Z."/>
            <person name="Jaffe D.B."/>
            <person name="Alvarez P."/>
            <person name="Brockman W."/>
            <person name="Butler J."/>
            <person name="Chin C."/>
            <person name="Gnerre S."/>
            <person name="Grabherr M."/>
            <person name="Kleber M."/>
            <person name="Mauceli E."/>
            <person name="MacCallum I."/>
        </authorList>
    </citation>
    <scope>NUCLEOTIDE SEQUENCE [LARGE SCALE GENOMIC DNA]</scope>
    <source>
        <strain evidence="10">Tucson 15287-2541.00</strain>
    </source>
</reference>